<dbReference type="AlphaFoldDB" id="A0A563U6I0"/>
<protein>
    <submittedName>
        <fullName evidence="1">Uncharacterized protein</fullName>
    </submittedName>
</protein>
<proteinExistence type="predicted"/>
<comment type="caution">
    <text evidence="1">The sequence shown here is derived from an EMBL/GenBank/DDBJ whole genome shotgun (WGS) entry which is preliminary data.</text>
</comment>
<evidence type="ECO:0000313" key="2">
    <source>
        <dbReference type="Proteomes" id="UP000318010"/>
    </source>
</evidence>
<evidence type="ECO:0000313" key="1">
    <source>
        <dbReference type="EMBL" id="TWR26924.1"/>
    </source>
</evidence>
<reference evidence="1 2" key="1">
    <citation type="submission" date="2019-07" db="EMBL/GenBank/DDBJ databases">
        <authorList>
            <person name="Kim J."/>
        </authorList>
    </citation>
    <scope>NUCLEOTIDE SEQUENCE [LARGE SCALE GENOMIC DNA]</scope>
    <source>
        <strain evidence="1 2">MJ1a</strain>
    </source>
</reference>
<keyword evidence="2" id="KW-1185">Reference proteome</keyword>
<dbReference type="EMBL" id="VOEI01000002">
    <property type="protein sequence ID" value="TWR26924.1"/>
    <property type="molecule type" value="Genomic_DNA"/>
</dbReference>
<organism evidence="1 2">
    <name type="scientific">Mucilaginibacter achroorhodeus</name>
    <dbReference type="NCBI Taxonomy" id="2599294"/>
    <lineage>
        <taxon>Bacteria</taxon>
        <taxon>Pseudomonadati</taxon>
        <taxon>Bacteroidota</taxon>
        <taxon>Sphingobacteriia</taxon>
        <taxon>Sphingobacteriales</taxon>
        <taxon>Sphingobacteriaceae</taxon>
        <taxon>Mucilaginibacter</taxon>
    </lineage>
</organism>
<name>A0A563U6I0_9SPHI</name>
<sequence>MENKICHYRNCNKELINKRPHAKYCSRACKSNEAKYVRRKKLFIKKYAAKQMDLIDAIKHLKSLLV</sequence>
<dbReference type="Proteomes" id="UP000318010">
    <property type="component" value="Unassembled WGS sequence"/>
</dbReference>
<gene>
    <name evidence="1" type="ORF">FPZ42_07770</name>
</gene>
<accession>A0A563U6I0</accession>